<dbReference type="RefSeq" id="WP_134114742.1">
    <property type="nucleotide sequence ID" value="NZ_SOEG01000003.1"/>
</dbReference>
<sequence>MLFNILLGFILPWILGVMIYKKSSKIILFIAPVSAVVANIINTIFIYYEFWSVKPDTAKGLERLPYDTGVYAVAGSAMVYLINYHRVNNYIVILLISLITTLGEGLLLLINRVSYYKGWNIYLTFLSYLFAYIVVYIYYLMIKEEKL</sequence>
<evidence type="ECO:0000313" key="3">
    <source>
        <dbReference type="Proteomes" id="UP000295832"/>
    </source>
</evidence>
<dbReference type="AlphaFoldDB" id="A0A4R8HBF2"/>
<keyword evidence="1" id="KW-0472">Membrane</keyword>
<keyword evidence="3" id="KW-1185">Reference proteome</keyword>
<feature type="transmembrane region" description="Helical" evidence="1">
    <location>
        <begin position="91"/>
        <end position="110"/>
    </location>
</feature>
<organism evidence="2 3">
    <name type="scientific">Orenia marismortui</name>
    <dbReference type="NCBI Taxonomy" id="46469"/>
    <lineage>
        <taxon>Bacteria</taxon>
        <taxon>Bacillati</taxon>
        <taxon>Bacillota</taxon>
        <taxon>Clostridia</taxon>
        <taxon>Halanaerobiales</taxon>
        <taxon>Halobacteroidaceae</taxon>
        <taxon>Orenia</taxon>
    </lineage>
</organism>
<gene>
    <name evidence="2" type="ORF">C7959_10311</name>
</gene>
<feature type="transmembrane region" description="Helical" evidence="1">
    <location>
        <begin position="122"/>
        <end position="141"/>
    </location>
</feature>
<feature type="transmembrane region" description="Helical" evidence="1">
    <location>
        <begin position="68"/>
        <end position="84"/>
    </location>
</feature>
<comment type="caution">
    <text evidence="2">The sequence shown here is derived from an EMBL/GenBank/DDBJ whole genome shotgun (WGS) entry which is preliminary data.</text>
</comment>
<keyword evidence="1" id="KW-1133">Transmembrane helix</keyword>
<feature type="transmembrane region" description="Helical" evidence="1">
    <location>
        <begin position="6"/>
        <end position="21"/>
    </location>
</feature>
<accession>A0A4R8HBF2</accession>
<feature type="transmembrane region" description="Helical" evidence="1">
    <location>
        <begin position="26"/>
        <end position="48"/>
    </location>
</feature>
<evidence type="ECO:0000313" key="2">
    <source>
        <dbReference type="EMBL" id="TDX53159.1"/>
    </source>
</evidence>
<dbReference type="STRING" id="926561.GCA_000379025_01678"/>
<evidence type="ECO:0000256" key="1">
    <source>
        <dbReference type="SAM" id="Phobius"/>
    </source>
</evidence>
<proteinExistence type="predicted"/>
<reference evidence="2 3" key="1">
    <citation type="submission" date="2019-03" db="EMBL/GenBank/DDBJ databases">
        <title>Subsurface microbial communities from deep shales in Ohio and West Virginia, USA.</title>
        <authorList>
            <person name="Wrighton K."/>
        </authorList>
    </citation>
    <scope>NUCLEOTIDE SEQUENCE [LARGE SCALE GENOMIC DNA]</scope>
    <source>
        <strain evidence="2 3">MSL 6dP</strain>
    </source>
</reference>
<keyword evidence="1" id="KW-0812">Transmembrane</keyword>
<dbReference type="EMBL" id="SOEG01000003">
    <property type="protein sequence ID" value="TDX53159.1"/>
    <property type="molecule type" value="Genomic_DNA"/>
</dbReference>
<dbReference type="Proteomes" id="UP000295832">
    <property type="component" value="Unassembled WGS sequence"/>
</dbReference>
<name>A0A4R8HBF2_9FIRM</name>
<protein>
    <submittedName>
        <fullName evidence="2">Uncharacterized protein</fullName>
    </submittedName>
</protein>